<sequence>MEESLLVASAVGQRRLVELLVSKGVTVTPEDCQDFESTALHWASRGGQKDVAERLLFECPGLLGVLNTTGTTALHLAAERGNEDHRVAKILRHEVVLDAVDNRGSRPFCYTAGHHLVILERVLEKFPANTLNSHPSFLASCLMSTVSESDVQEGRAEIIEFLGAKSEEVSSKKEALNIGRTALHGACAQSDEEMVKFLLGQGADANSGDEKGRMALHVACGRGDKPIVELLLQHHARVKKTDFWKETPLYKAIARGHVPIVNLLLQKGADANFEGATLSNSSDGFRTPLHVASAQGNLEIIELLLSWGGRVDAVDDRKLTPLCCAIEAASLEMEADALPVKNDPSEGRLDIVRLLVERGAEVSLQTKLKMCSTALRVACSYANQEMVEFLLDEDTDPNLEDEKGRTAFHVACGRGDKAIVELLLSHDARADVVDVRGSTPLCYAAGPGASVEIVDLLLSKGATMPPSGGDRASPLNSAVEKGNVEVVEYLLDKGVDVNLQTNPDEDRTALHVASARGDRQMLEILLSQHASVEAKDQWGQTSLHVAVEKGHPSIVEILLDMEGADVNVKEINYQRENASRSLIALWTRVQHLLSPLLQKGGSFNAAFVKYLLEKGIDVNLQTKPDEGKTALHVACGRGDKAIVELLLSHDARADVVDVRGSTPLCYAAGPGASVEIVDLLLSKGATIPPSGGDRASPLNSAIEKGNVEVVEYLLDKGVDVNLQTNPDGH</sequence>
<dbReference type="PhylomeDB" id="A0A0G4HBX3"/>
<dbReference type="Pfam" id="PF00023">
    <property type="entry name" value="Ank"/>
    <property type="match status" value="2"/>
</dbReference>
<feature type="repeat" description="ANK" evidence="3">
    <location>
        <begin position="370"/>
        <end position="402"/>
    </location>
</feature>
<feature type="repeat" description="ANK" evidence="3">
    <location>
        <begin position="284"/>
        <end position="316"/>
    </location>
</feature>
<dbReference type="InterPro" id="IPR002110">
    <property type="entry name" value="Ankyrin_rpt"/>
</dbReference>
<evidence type="ECO:0000313" key="4">
    <source>
        <dbReference type="EMBL" id="CEM41273.1"/>
    </source>
</evidence>
<dbReference type="PROSITE" id="PS50088">
    <property type="entry name" value="ANK_REPEAT"/>
    <property type="match status" value="14"/>
</dbReference>
<proteinExistence type="predicted"/>
<dbReference type="InterPro" id="IPR036770">
    <property type="entry name" value="Ankyrin_rpt-contain_sf"/>
</dbReference>
<reference evidence="4" key="1">
    <citation type="submission" date="2014-11" db="EMBL/GenBank/DDBJ databases">
        <authorList>
            <person name="Otto D Thomas"/>
            <person name="Naeem Raeece"/>
        </authorList>
    </citation>
    <scope>NUCLEOTIDE SEQUENCE</scope>
</reference>
<feature type="repeat" description="ANK" evidence="3">
    <location>
        <begin position="244"/>
        <end position="276"/>
    </location>
</feature>
<evidence type="ECO:0000256" key="3">
    <source>
        <dbReference type="PROSITE-ProRule" id="PRU00023"/>
    </source>
</evidence>
<feature type="repeat" description="ANK" evidence="3">
    <location>
        <begin position="505"/>
        <end position="537"/>
    </location>
</feature>
<feature type="repeat" description="ANK" evidence="3">
    <location>
        <begin position="470"/>
        <end position="502"/>
    </location>
</feature>
<evidence type="ECO:0000256" key="2">
    <source>
        <dbReference type="ARBA" id="ARBA00023043"/>
    </source>
</evidence>
<protein>
    <submittedName>
        <fullName evidence="4">Uncharacterized protein</fullName>
    </submittedName>
</protein>
<feature type="repeat" description="ANK" evidence="3">
    <location>
        <begin position="693"/>
        <end position="725"/>
    </location>
</feature>
<dbReference type="PROSITE" id="PS50297">
    <property type="entry name" value="ANK_REP_REGION"/>
    <property type="match status" value="12"/>
</dbReference>
<feature type="repeat" description="ANK" evidence="3">
    <location>
        <begin position="69"/>
        <end position="102"/>
    </location>
</feature>
<dbReference type="PRINTS" id="PR01415">
    <property type="entry name" value="ANKYRIN"/>
</dbReference>
<dbReference type="Gene3D" id="1.25.40.20">
    <property type="entry name" value="Ankyrin repeat-containing domain"/>
    <property type="match status" value="6"/>
</dbReference>
<feature type="repeat" description="ANK" evidence="3">
    <location>
        <begin position="178"/>
        <end position="210"/>
    </location>
</feature>
<dbReference type="PANTHER" id="PTHR24123">
    <property type="entry name" value="ANKYRIN REPEAT-CONTAINING"/>
    <property type="match status" value="1"/>
</dbReference>
<feature type="repeat" description="ANK" evidence="3">
    <location>
        <begin position="626"/>
        <end position="658"/>
    </location>
</feature>
<dbReference type="PANTHER" id="PTHR24123:SF33">
    <property type="entry name" value="PROTEIN HOS4"/>
    <property type="match status" value="1"/>
</dbReference>
<feature type="repeat" description="ANK" evidence="3">
    <location>
        <begin position="403"/>
        <end position="435"/>
    </location>
</feature>
<accession>A0A0G4HBX3</accession>
<dbReference type="Pfam" id="PF12796">
    <property type="entry name" value="Ank_2"/>
    <property type="match status" value="5"/>
</dbReference>
<feature type="repeat" description="ANK" evidence="3">
    <location>
        <begin position="538"/>
        <end position="571"/>
    </location>
</feature>
<dbReference type="InterPro" id="IPR051165">
    <property type="entry name" value="Multifunctional_ANK_Repeat"/>
</dbReference>
<organism evidence="4">
    <name type="scientific">Chromera velia CCMP2878</name>
    <dbReference type="NCBI Taxonomy" id="1169474"/>
    <lineage>
        <taxon>Eukaryota</taxon>
        <taxon>Sar</taxon>
        <taxon>Alveolata</taxon>
        <taxon>Colpodellida</taxon>
        <taxon>Chromeraceae</taxon>
        <taxon>Chromera</taxon>
    </lineage>
</organism>
<evidence type="ECO:0000256" key="1">
    <source>
        <dbReference type="ARBA" id="ARBA00022737"/>
    </source>
</evidence>
<dbReference type="SMART" id="SM00248">
    <property type="entry name" value="ANK"/>
    <property type="match status" value="17"/>
</dbReference>
<dbReference type="VEuPathDB" id="CryptoDB:Cvel_915"/>
<feature type="repeat" description="ANK" evidence="3">
    <location>
        <begin position="659"/>
        <end position="687"/>
    </location>
</feature>
<dbReference type="SUPFAM" id="SSF48403">
    <property type="entry name" value="Ankyrin repeat"/>
    <property type="match status" value="3"/>
</dbReference>
<dbReference type="AlphaFoldDB" id="A0A0G4HBX3"/>
<feature type="repeat" description="ANK" evidence="3">
    <location>
        <begin position="436"/>
        <end position="464"/>
    </location>
</feature>
<keyword evidence="1" id="KW-0677">Repeat</keyword>
<name>A0A0G4HBX3_9ALVE</name>
<gene>
    <name evidence="4" type="ORF">Cvel_915</name>
</gene>
<feature type="repeat" description="ANK" evidence="3">
    <location>
        <begin position="211"/>
        <end position="243"/>
    </location>
</feature>
<dbReference type="EMBL" id="CDMZ01002202">
    <property type="protein sequence ID" value="CEM41273.1"/>
    <property type="molecule type" value="Genomic_DNA"/>
</dbReference>
<keyword evidence="2 3" id="KW-0040">ANK repeat</keyword>